<organism evidence="2 3">
    <name type="scientific">Monosporascus cannonballus</name>
    <dbReference type="NCBI Taxonomy" id="155416"/>
    <lineage>
        <taxon>Eukaryota</taxon>
        <taxon>Fungi</taxon>
        <taxon>Dikarya</taxon>
        <taxon>Ascomycota</taxon>
        <taxon>Pezizomycotina</taxon>
        <taxon>Sordariomycetes</taxon>
        <taxon>Xylariomycetidae</taxon>
        <taxon>Xylariales</taxon>
        <taxon>Xylariales incertae sedis</taxon>
        <taxon>Monosporascus</taxon>
    </lineage>
</organism>
<dbReference type="EMBL" id="QJNS01000089">
    <property type="protein sequence ID" value="RYO88298.1"/>
    <property type="molecule type" value="Genomic_DNA"/>
</dbReference>
<proteinExistence type="predicted"/>
<protein>
    <submittedName>
        <fullName evidence="2">Uncharacterized protein</fullName>
    </submittedName>
</protein>
<sequence length="108" mass="11164">MLVDGRVAVGQQRGEQDGGVECGPPEVVDEGARAAAGAGNVDVQRAVVGAGIDEVDIRPVPLRDGGLGARLPLVLVLPMLPAGSLPTISTSLPCRLLLDRRDASPRHR</sequence>
<feature type="region of interest" description="Disordered" evidence="1">
    <location>
        <begin position="1"/>
        <end position="25"/>
    </location>
</feature>
<keyword evidence="3" id="KW-1185">Reference proteome</keyword>
<reference evidence="2 3" key="1">
    <citation type="submission" date="2018-06" db="EMBL/GenBank/DDBJ databases">
        <title>Complete Genomes of Monosporascus.</title>
        <authorList>
            <person name="Robinson A.J."/>
            <person name="Natvig D.O."/>
        </authorList>
    </citation>
    <scope>NUCLEOTIDE SEQUENCE [LARGE SCALE GENOMIC DNA]</scope>
    <source>
        <strain evidence="2 3">CBS 609.92</strain>
    </source>
</reference>
<evidence type="ECO:0000313" key="3">
    <source>
        <dbReference type="Proteomes" id="UP000294003"/>
    </source>
</evidence>
<evidence type="ECO:0000256" key="1">
    <source>
        <dbReference type="SAM" id="MobiDB-lite"/>
    </source>
</evidence>
<comment type="caution">
    <text evidence="2">The sequence shown here is derived from an EMBL/GenBank/DDBJ whole genome shotgun (WGS) entry which is preliminary data.</text>
</comment>
<accession>A0ABY0HE08</accession>
<name>A0ABY0HE08_9PEZI</name>
<dbReference type="Proteomes" id="UP000294003">
    <property type="component" value="Unassembled WGS sequence"/>
</dbReference>
<evidence type="ECO:0000313" key="2">
    <source>
        <dbReference type="EMBL" id="RYO88298.1"/>
    </source>
</evidence>
<gene>
    <name evidence="2" type="ORF">DL762_003795</name>
</gene>